<keyword evidence="2" id="KW-0521">NADP</keyword>
<dbReference type="InterPro" id="IPR052178">
    <property type="entry name" value="Sec_Metab_Biosynth_SDR"/>
</dbReference>
<dbReference type="GeneID" id="70297583"/>
<dbReference type="AlphaFoldDB" id="A0A9P8CLR4"/>
<dbReference type="PANTHER" id="PTHR43618">
    <property type="entry name" value="7-ALPHA-HYDROXYSTEROID DEHYDROGENASE"/>
    <property type="match status" value="1"/>
</dbReference>
<protein>
    <submittedName>
        <fullName evidence="4">Uncharacterized protein</fullName>
    </submittedName>
</protein>
<evidence type="ECO:0000256" key="3">
    <source>
        <dbReference type="ARBA" id="ARBA00023002"/>
    </source>
</evidence>
<evidence type="ECO:0000313" key="4">
    <source>
        <dbReference type="EMBL" id="KAG9251280.1"/>
    </source>
</evidence>
<dbReference type="Gene3D" id="3.40.50.720">
    <property type="entry name" value="NAD(P)-binding Rossmann-like Domain"/>
    <property type="match status" value="1"/>
</dbReference>
<organism evidence="4 5">
    <name type="scientific">Emericellopsis atlantica</name>
    <dbReference type="NCBI Taxonomy" id="2614577"/>
    <lineage>
        <taxon>Eukaryota</taxon>
        <taxon>Fungi</taxon>
        <taxon>Dikarya</taxon>
        <taxon>Ascomycota</taxon>
        <taxon>Pezizomycotina</taxon>
        <taxon>Sordariomycetes</taxon>
        <taxon>Hypocreomycetidae</taxon>
        <taxon>Hypocreales</taxon>
        <taxon>Bionectriaceae</taxon>
        <taxon>Emericellopsis</taxon>
    </lineage>
</organism>
<dbReference type="Proteomes" id="UP000887229">
    <property type="component" value="Unassembled WGS sequence"/>
</dbReference>
<dbReference type="EMBL" id="MU251269">
    <property type="protein sequence ID" value="KAG9251280.1"/>
    <property type="molecule type" value="Genomic_DNA"/>
</dbReference>
<keyword evidence="3" id="KW-0560">Oxidoreductase</keyword>
<dbReference type="PANTHER" id="PTHR43618:SF18">
    <property type="entry name" value="SHORT CHAIN DEHYDROGENASE_REDUCTASE FAMILY (AFU_ORTHOLOGUE AFUA_5G12480)"/>
    <property type="match status" value="1"/>
</dbReference>
<reference evidence="4" key="1">
    <citation type="journal article" date="2021" name="IMA Fungus">
        <title>Genomic characterization of three marine fungi, including Emericellopsis atlantica sp. nov. with signatures of a generalist lifestyle and marine biomass degradation.</title>
        <authorList>
            <person name="Hagestad O.C."/>
            <person name="Hou L."/>
            <person name="Andersen J.H."/>
            <person name="Hansen E.H."/>
            <person name="Altermark B."/>
            <person name="Li C."/>
            <person name="Kuhnert E."/>
            <person name="Cox R.J."/>
            <person name="Crous P.W."/>
            <person name="Spatafora J.W."/>
            <person name="Lail K."/>
            <person name="Amirebrahimi M."/>
            <person name="Lipzen A."/>
            <person name="Pangilinan J."/>
            <person name="Andreopoulos W."/>
            <person name="Hayes R.D."/>
            <person name="Ng V."/>
            <person name="Grigoriev I.V."/>
            <person name="Jackson S.A."/>
            <person name="Sutton T.D.S."/>
            <person name="Dobson A.D.W."/>
            <person name="Rama T."/>
        </authorList>
    </citation>
    <scope>NUCLEOTIDE SEQUENCE</scope>
    <source>
        <strain evidence="4">TS7</strain>
    </source>
</reference>
<comment type="similarity">
    <text evidence="1">Belongs to the short-chain dehydrogenases/reductases (SDR) family.</text>
</comment>
<evidence type="ECO:0000256" key="2">
    <source>
        <dbReference type="ARBA" id="ARBA00022857"/>
    </source>
</evidence>
<dbReference type="InterPro" id="IPR002347">
    <property type="entry name" value="SDR_fam"/>
</dbReference>
<evidence type="ECO:0000256" key="1">
    <source>
        <dbReference type="ARBA" id="ARBA00006484"/>
    </source>
</evidence>
<comment type="caution">
    <text evidence="4">The sequence shown here is derived from an EMBL/GenBank/DDBJ whole genome shotgun (WGS) entry which is preliminary data.</text>
</comment>
<keyword evidence="5" id="KW-1185">Reference proteome</keyword>
<dbReference type="SUPFAM" id="SSF51735">
    <property type="entry name" value="NAD(P)-binding Rossmann-fold domains"/>
    <property type="match status" value="1"/>
</dbReference>
<dbReference type="RefSeq" id="XP_046115204.1">
    <property type="nucleotide sequence ID" value="XM_046266680.1"/>
</dbReference>
<gene>
    <name evidence="4" type="ORF">F5Z01DRAFT_728794</name>
</gene>
<name>A0A9P8CLR4_9HYPO</name>
<dbReference type="GO" id="GO:0016491">
    <property type="term" value="F:oxidoreductase activity"/>
    <property type="evidence" value="ECO:0007669"/>
    <property type="project" value="UniProtKB-KW"/>
</dbReference>
<sequence>MASSNSTGATALAASSLFNVKGLVAVVTGGGTGIGLLMTKALVANGATVYILGRRLEVLEQAARSIQEEVGPNHGVVRPLVCDVTSKPSLKEAAEAVSKDLGYINLLICNAGIGGPQKPRPLSESQMSLKEFTADNWDVPMEDYTRTFETNTIAVWFTAMAFLELLDAGNVKGNVWQKSQVVATTSIAGFNKVNTAGFAYSQSKAACTHLMKNLAVSLPRWNIRANMICPGLYPSDISGPIIDRGGIGRDMVPLERAGDEQDMGGAVLYLASRAGAYCNGSVIMTDGGRLGNFASTF</sequence>
<evidence type="ECO:0000313" key="5">
    <source>
        <dbReference type="Proteomes" id="UP000887229"/>
    </source>
</evidence>
<accession>A0A9P8CLR4</accession>
<dbReference type="PRINTS" id="PR00081">
    <property type="entry name" value="GDHRDH"/>
</dbReference>
<dbReference type="OrthoDB" id="2962696at2759"/>
<proteinExistence type="inferred from homology"/>
<dbReference type="Pfam" id="PF13561">
    <property type="entry name" value="adh_short_C2"/>
    <property type="match status" value="1"/>
</dbReference>
<dbReference type="InterPro" id="IPR036291">
    <property type="entry name" value="NAD(P)-bd_dom_sf"/>
</dbReference>
<dbReference type="CDD" id="cd05233">
    <property type="entry name" value="SDR_c"/>
    <property type="match status" value="1"/>
</dbReference>